<protein>
    <submittedName>
        <fullName evidence="1">Uncharacterized protein</fullName>
    </submittedName>
</protein>
<reference evidence="1" key="1">
    <citation type="submission" date="2023-02" db="EMBL/GenBank/DDBJ databases">
        <title>Actinokineospora globicatena NBRC 15670.</title>
        <authorList>
            <person name="Ichikawa N."/>
            <person name="Sato H."/>
            <person name="Tonouchi N."/>
        </authorList>
    </citation>
    <scope>NUCLEOTIDE SEQUENCE</scope>
    <source>
        <strain evidence="1">NBRC 15670</strain>
    </source>
</reference>
<dbReference type="AlphaFoldDB" id="A0A9W6QLA4"/>
<evidence type="ECO:0000313" key="1">
    <source>
        <dbReference type="EMBL" id="GLW93061.1"/>
    </source>
</evidence>
<dbReference type="Proteomes" id="UP001165042">
    <property type="component" value="Unassembled WGS sequence"/>
</dbReference>
<dbReference type="EMBL" id="BSSD01000005">
    <property type="protein sequence ID" value="GLW93061.1"/>
    <property type="molecule type" value="Genomic_DNA"/>
</dbReference>
<accession>A0A9W6QLA4</accession>
<organism evidence="1 2">
    <name type="scientific">Actinokineospora globicatena</name>
    <dbReference type="NCBI Taxonomy" id="103729"/>
    <lineage>
        <taxon>Bacteria</taxon>
        <taxon>Bacillati</taxon>
        <taxon>Actinomycetota</taxon>
        <taxon>Actinomycetes</taxon>
        <taxon>Pseudonocardiales</taxon>
        <taxon>Pseudonocardiaceae</taxon>
        <taxon>Actinokineospora</taxon>
    </lineage>
</organism>
<gene>
    <name evidence="1" type="ORF">Aglo03_38770</name>
</gene>
<keyword evidence="2" id="KW-1185">Reference proteome</keyword>
<proteinExistence type="predicted"/>
<evidence type="ECO:0000313" key="2">
    <source>
        <dbReference type="Proteomes" id="UP001165042"/>
    </source>
</evidence>
<sequence length="206" mass="21876">MPSVSAAFDDMVRRASAGQPGALAVLRAELMAQPRAWLVDQLLATVAPSSGYRPTQVELDEQRLVEHTARFGAWDTSACLVGPPPPAGQLIDRDQRTAHGEALLVEAKDLLHTLLTGPTGLSPIRRARLTLTLPDQVVAVFGFLRGTITRTPVGGGQTALLIDYPEVAADLVGDAVVAALRVVNGLELNEAVLYARRAEVDASTLI</sequence>
<comment type="caution">
    <text evidence="1">The sequence shown here is derived from an EMBL/GenBank/DDBJ whole genome shotgun (WGS) entry which is preliminary data.</text>
</comment>
<name>A0A9W6QLA4_9PSEU</name>